<evidence type="ECO:0000313" key="3">
    <source>
        <dbReference type="Proteomes" id="UP000776276"/>
    </source>
</evidence>
<evidence type="ECO:0000256" key="1">
    <source>
        <dbReference type="SAM" id="SignalP"/>
    </source>
</evidence>
<organism evidence="2 3">
    <name type="scientific">Sphingomonas quercus</name>
    <dbReference type="NCBI Taxonomy" id="2842451"/>
    <lineage>
        <taxon>Bacteria</taxon>
        <taxon>Pseudomonadati</taxon>
        <taxon>Pseudomonadota</taxon>
        <taxon>Alphaproteobacteria</taxon>
        <taxon>Sphingomonadales</taxon>
        <taxon>Sphingomonadaceae</taxon>
        <taxon>Sphingomonas</taxon>
    </lineage>
</organism>
<keyword evidence="3" id="KW-1185">Reference proteome</keyword>
<keyword evidence="1" id="KW-0732">Signal</keyword>
<accession>A0ABS6BH97</accession>
<comment type="caution">
    <text evidence="2">The sequence shown here is derived from an EMBL/GenBank/DDBJ whole genome shotgun (WGS) entry which is preliminary data.</text>
</comment>
<feature type="chain" id="PRO_5045403516" evidence="1">
    <location>
        <begin position="19"/>
        <end position="122"/>
    </location>
</feature>
<dbReference type="RefSeq" id="WP_216319186.1">
    <property type="nucleotide sequence ID" value="NZ_JAHKRT010000001.1"/>
</dbReference>
<reference evidence="2 3" key="1">
    <citation type="submission" date="2021-06" db="EMBL/GenBank/DDBJ databases">
        <title>Sphingomonas sp. XMGL2, whole genome shotgun sequencing project.</title>
        <authorList>
            <person name="Zhao G."/>
            <person name="Shen L."/>
        </authorList>
    </citation>
    <scope>NUCLEOTIDE SEQUENCE [LARGE SCALE GENOMIC DNA]</scope>
    <source>
        <strain evidence="2 3">XMGL2</strain>
    </source>
</reference>
<dbReference type="Proteomes" id="UP000776276">
    <property type="component" value="Unassembled WGS sequence"/>
</dbReference>
<dbReference type="EMBL" id="JAHKRT010000001">
    <property type="protein sequence ID" value="MBU3076644.1"/>
    <property type="molecule type" value="Genomic_DNA"/>
</dbReference>
<gene>
    <name evidence="2" type="ORF">KOF26_02095</name>
</gene>
<sequence>MGAIILAVAMGGGSLAPAAAPSAARPDPRITRAWLTGGWSYEGGCENDQGVAFAADGKVQDVDGHGSWSLRGDVVTLTIREVIETDEGAPVRLPTPQVVQHKVRWLGPKAAMLGDDKIVKCQ</sequence>
<name>A0ABS6BH97_9SPHN</name>
<feature type="signal peptide" evidence="1">
    <location>
        <begin position="1"/>
        <end position="18"/>
    </location>
</feature>
<protein>
    <submittedName>
        <fullName evidence="2">Uncharacterized protein</fullName>
    </submittedName>
</protein>
<evidence type="ECO:0000313" key="2">
    <source>
        <dbReference type="EMBL" id="MBU3076644.1"/>
    </source>
</evidence>
<proteinExistence type="predicted"/>